<dbReference type="Proteomes" id="UP000178347">
    <property type="component" value="Unassembled WGS sequence"/>
</dbReference>
<evidence type="ECO:0000313" key="2">
    <source>
        <dbReference type="Proteomes" id="UP000178347"/>
    </source>
</evidence>
<accession>A0A1F6MVK9</accession>
<sequence length="87" mass="10527">MSEIKRRKGESFEAFMRRVKRRWLSSGKLIQARKIQFFEEKKSKNENRKNTINRLKMRSKMEYLRKVGKLPPEEEAFGAHRQSGNRK</sequence>
<dbReference type="AlphaFoldDB" id="A0A1F6MVK9"/>
<gene>
    <name evidence="1" type="ORF">A3G00_03050</name>
</gene>
<organism evidence="1 2">
    <name type="scientific">Candidatus Magasanikbacteria bacterium RIFCSPLOWO2_12_FULL_43_12</name>
    <dbReference type="NCBI Taxonomy" id="1798692"/>
    <lineage>
        <taxon>Bacteria</taxon>
        <taxon>Candidatus Magasanikiibacteriota</taxon>
    </lineage>
</organism>
<comment type="caution">
    <text evidence="1">The sequence shown here is derived from an EMBL/GenBank/DDBJ whole genome shotgun (WGS) entry which is preliminary data.</text>
</comment>
<proteinExistence type="predicted"/>
<reference evidence="1 2" key="1">
    <citation type="journal article" date="2016" name="Nat. Commun.">
        <title>Thousands of microbial genomes shed light on interconnected biogeochemical processes in an aquifer system.</title>
        <authorList>
            <person name="Anantharaman K."/>
            <person name="Brown C.T."/>
            <person name="Hug L.A."/>
            <person name="Sharon I."/>
            <person name="Castelle C.J."/>
            <person name="Probst A.J."/>
            <person name="Thomas B.C."/>
            <person name="Singh A."/>
            <person name="Wilkins M.J."/>
            <person name="Karaoz U."/>
            <person name="Brodie E.L."/>
            <person name="Williams K.H."/>
            <person name="Hubbard S.S."/>
            <person name="Banfield J.F."/>
        </authorList>
    </citation>
    <scope>NUCLEOTIDE SEQUENCE [LARGE SCALE GENOMIC DNA]</scope>
</reference>
<protein>
    <recommendedName>
        <fullName evidence="3">30S ribosomal protein S21</fullName>
    </recommendedName>
</protein>
<name>A0A1F6MVK9_9BACT</name>
<evidence type="ECO:0008006" key="3">
    <source>
        <dbReference type="Google" id="ProtNLM"/>
    </source>
</evidence>
<dbReference type="EMBL" id="MFQN01000003">
    <property type="protein sequence ID" value="OGH75699.1"/>
    <property type="molecule type" value="Genomic_DNA"/>
</dbReference>
<evidence type="ECO:0000313" key="1">
    <source>
        <dbReference type="EMBL" id="OGH75699.1"/>
    </source>
</evidence>
<dbReference type="STRING" id="1798692.A3G00_03050"/>